<evidence type="ECO:0000313" key="10">
    <source>
        <dbReference type="EMBL" id="AEN87875.1"/>
    </source>
</evidence>
<dbReference type="EMBL" id="CP003017">
    <property type="protein sequence ID" value="AEN87875.1"/>
    <property type="molecule type" value="Genomic_DNA"/>
</dbReference>
<evidence type="ECO:0000256" key="5">
    <source>
        <dbReference type="ARBA" id="ARBA00022912"/>
    </source>
</evidence>
<keyword evidence="3" id="KW-0479">Metal-binding</keyword>
<dbReference type="PANTHER" id="PTHR13832">
    <property type="entry name" value="PROTEIN PHOSPHATASE 2C"/>
    <property type="match status" value="1"/>
</dbReference>
<evidence type="ECO:0000256" key="3">
    <source>
        <dbReference type="ARBA" id="ARBA00022723"/>
    </source>
</evidence>
<dbReference type="KEGG" id="bmh:BMWSH_0991"/>
<evidence type="ECO:0000256" key="6">
    <source>
        <dbReference type="ARBA" id="ARBA00023211"/>
    </source>
</evidence>
<dbReference type="GO" id="GO:0046872">
    <property type="term" value="F:metal ion binding"/>
    <property type="evidence" value="ECO:0007669"/>
    <property type="project" value="UniProtKB-KW"/>
</dbReference>
<organism evidence="10 11">
    <name type="scientific">Priestia megaterium (strain WSH-002)</name>
    <name type="common">Bacillus megaterium</name>
    <dbReference type="NCBI Taxonomy" id="1006007"/>
    <lineage>
        <taxon>Bacteria</taxon>
        <taxon>Bacillati</taxon>
        <taxon>Bacillota</taxon>
        <taxon>Bacilli</taxon>
        <taxon>Bacillales</taxon>
        <taxon>Bacillaceae</taxon>
        <taxon>Priestia</taxon>
    </lineage>
</organism>
<evidence type="ECO:0000256" key="1">
    <source>
        <dbReference type="ARBA" id="ARBA00001936"/>
    </source>
</evidence>
<keyword evidence="4" id="KW-0378">Hydrolase</keyword>
<dbReference type="Gene3D" id="3.60.40.10">
    <property type="entry name" value="PPM-type phosphatase domain"/>
    <property type="match status" value="1"/>
</dbReference>
<protein>
    <recommendedName>
        <fullName evidence="2">protein-serine/threonine phosphatase</fullName>
        <ecNumber evidence="2">3.1.3.16</ecNumber>
    </recommendedName>
</protein>
<dbReference type="InterPro" id="IPR015655">
    <property type="entry name" value="PP2C"/>
</dbReference>
<dbReference type="GO" id="GO:0004722">
    <property type="term" value="F:protein serine/threonine phosphatase activity"/>
    <property type="evidence" value="ECO:0007669"/>
    <property type="project" value="UniProtKB-EC"/>
</dbReference>
<dbReference type="SMART" id="SM00332">
    <property type="entry name" value="PP2Cc"/>
    <property type="match status" value="1"/>
</dbReference>
<evidence type="ECO:0000259" key="9">
    <source>
        <dbReference type="PROSITE" id="PS51746"/>
    </source>
</evidence>
<evidence type="ECO:0000313" key="11">
    <source>
        <dbReference type="Proteomes" id="UP000001283"/>
    </source>
</evidence>
<dbReference type="InterPro" id="IPR036457">
    <property type="entry name" value="PPM-type-like_dom_sf"/>
</dbReference>
<dbReference type="SUPFAM" id="SSF81606">
    <property type="entry name" value="PP2C-like"/>
    <property type="match status" value="1"/>
</dbReference>
<evidence type="ECO:0000256" key="8">
    <source>
        <dbReference type="ARBA" id="ARBA00048336"/>
    </source>
</evidence>
<dbReference type="NCBIfam" id="NF033484">
    <property type="entry name" value="Stp1_PP2C_phos"/>
    <property type="match status" value="1"/>
</dbReference>
<feature type="domain" description="PPM-type phosphatase" evidence="9">
    <location>
        <begin position="28"/>
        <end position="268"/>
    </location>
</feature>
<name>A0A8D3WXH1_PRIMW</name>
<keyword evidence="6" id="KW-0464">Manganese</keyword>
<evidence type="ECO:0000256" key="2">
    <source>
        <dbReference type="ARBA" id="ARBA00013081"/>
    </source>
</evidence>
<dbReference type="SMART" id="SM00331">
    <property type="entry name" value="PP2C_SIG"/>
    <property type="match status" value="1"/>
</dbReference>
<evidence type="ECO:0000256" key="7">
    <source>
        <dbReference type="ARBA" id="ARBA00047761"/>
    </source>
</evidence>
<accession>A0A8D3WXH1</accession>
<dbReference type="InterPro" id="IPR001932">
    <property type="entry name" value="PPM-type_phosphatase-like_dom"/>
</dbReference>
<dbReference type="AlphaFoldDB" id="A0A8D3WXH1"/>
<dbReference type="PANTHER" id="PTHR13832:SF860">
    <property type="entry name" value="PROTEIN PHOSPHATASE PHPP"/>
    <property type="match status" value="1"/>
</dbReference>
<reference evidence="10 11" key="1">
    <citation type="journal article" date="2011" name="J. Bacteriol.">
        <title>Complete genome sequence of the industrial strain Bacillus megaterium WSH-002.</title>
        <authorList>
            <person name="Liu L."/>
            <person name="Li Y."/>
            <person name="Zhang J."/>
            <person name="Zou W."/>
            <person name="Zhou Z."/>
            <person name="Liu J."/>
            <person name="Li X."/>
            <person name="Wang L."/>
            <person name="Chen J."/>
        </authorList>
    </citation>
    <scope>NUCLEOTIDE SEQUENCE [LARGE SCALE GENOMIC DNA]</scope>
    <source>
        <strain evidence="10 11">WSH-002</strain>
    </source>
</reference>
<gene>
    <name evidence="10" type="primary">prpC</name>
    <name evidence="10" type="ORF">BMWSH_0991</name>
</gene>
<comment type="catalytic activity">
    <reaction evidence="7">
        <text>O-phospho-L-seryl-[protein] + H2O = L-seryl-[protein] + phosphate</text>
        <dbReference type="Rhea" id="RHEA:20629"/>
        <dbReference type="Rhea" id="RHEA-COMP:9863"/>
        <dbReference type="Rhea" id="RHEA-COMP:11604"/>
        <dbReference type="ChEBI" id="CHEBI:15377"/>
        <dbReference type="ChEBI" id="CHEBI:29999"/>
        <dbReference type="ChEBI" id="CHEBI:43474"/>
        <dbReference type="ChEBI" id="CHEBI:83421"/>
        <dbReference type="EC" id="3.1.3.16"/>
    </reaction>
</comment>
<proteinExistence type="predicted"/>
<dbReference type="Pfam" id="PF13672">
    <property type="entry name" value="PP2C_2"/>
    <property type="match status" value="1"/>
</dbReference>
<comment type="cofactor">
    <cofactor evidence="1">
        <name>Mn(2+)</name>
        <dbReference type="ChEBI" id="CHEBI:29035"/>
    </cofactor>
</comment>
<dbReference type="EC" id="3.1.3.16" evidence="2"/>
<dbReference type="CDD" id="cd00143">
    <property type="entry name" value="PP2Cc"/>
    <property type="match status" value="1"/>
</dbReference>
<sequence>MSKVMILMQLVANYVRRSVKKRRGDCMATVFMTDRGRVRQHNEDNGGVFLNQHNQLLAIVADGMGGHRAGDVASEMAVQKLQIAWEEADKVTSPDEATQWIRTHVSQINQDIYQYAQEHEECKGMGTTVVLALCADTFCAIGNIGDSRCYISNEYGFQQVTEDHSLVNELVKNGQITKEDAEHHPRKNILLRALGTEENVSLDVKTIEVEKEDRLLLCSDGLTNKVTEQKLNETLSTSSSLHEKGTSLIQLANELGGEDNITLAIVDFTSESG</sequence>
<dbReference type="FunFam" id="3.60.40.10:FF:000002">
    <property type="entry name" value="Serine/threonine phosphatase stp"/>
    <property type="match status" value="1"/>
</dbReference>
<evidence type="ECO:0000256" key="4">
    <source>
        <dbReference type="ARBA" id="ARBA00022801"/>
    </source>
</evidence>
<comment type="catalytic activity">
    <reaction evidence="8">
        <text>O-phospho-L-threonyl-[protein] + H2O = L-threonyl-[protein] + phosphate</text>
        <dbReference type="Rhea" id="RHEA:47004"/>
        <dbReference type="Rhea" id="RHEA-COMP:11060"/>
        <dbReference type="Rhea" id="RHEA-COMP:11605"/>
        <dbReference type="ChEBI" id="CHEBI:15377"/>
        <dbReference type="ChEBI" id="CHEBI:30013"/>
        <dbReference type="ChEBI" id="CHEBI:43474"/>
        <dbReference type="ChEBI" id="CHEBI:61977"/>
        <dbReference type="EC" id="3.1.3.16"/>
    </reaction>
</comment>
<keyword evidence="5" id="KW-0904">Protein phosphatase</keyword>
<dbReference type="PROSITE" id="PS51746">
    <property type="entry name" value="PPM_2"/>
    <property type="match status" value="1"/>
</dbReference>
<dbReference type="Proteomes" id="UP000001283">
    <property type="component" value="Chromosome"/>
</dbReference>